<evidence type="ECO:0000313" key="2">
    <source>
        <dbReference type="Proteomes" id="UP000623678"/>
    </source>
</evidence>
<keyword evidence="2" id="KW-1185">Reference proteome</keyword>
<name>A0A926IHJ2_9FIRM</name>
<gene>
    <name evidence="1" type="ORF">H8705_07015</name>
</gene>
<dbReference type="AlphaFoldDB" id="A0A926IHJ2"/>
<reference evidence="1" key="1">
    <citation type="submission" date="2020-08" db="EMBL/GenBank/DDBJ databases">
        <title>Genome public.</title>
        <authorList>
            <person name="Liu C."/>
            <person name="Sun Q."/>
        </authorList>
    </citation>
    <scope>NUCLEOTIDE SEQUENCE</scope>
    <source>
        <strain evidence="1">NSJ-64</strain>
    </source>
</reference>
<accession>A0A926IHJ2</accession>
<evidence type="ECO:0000313" key="1">
    <source>
        <dbReference type="EMBL" id="MBC8585331.1"/>
    </source>
</evidence>
<dbReference type="Proteomes" id="UP000623678">
    <property type="component" value="Unassembled WGS sequence"/>
</dbReference>
<dbReference type="RefSeq" id="WP_262395114.1">
    <property type="nucleotide sequence ID" value="NZ_JACRTD010000004.1"/>
</dbReference>
<proteinExistence type="predicted"/>
<sequence length="116" mass="13302">MDRLNGAYDSKQMVHEMNKFTVEYRGYPFHFVRLSAKEEALMDYRAGQVLCELSGYGLNAQEATALAYNTALLFMALAEEDSLDFVCEPLYFLTLSQIADLCRLYHEHIQEMDGIS</sequence>
<protein>
    <submittedName>
        <fullName evidence="1">Uncharacterized protein</fullName>
    </submittedName>
</protein>
<dbReference type="EMBL" id="JACRTD010000004">
    <property type="protein sequence ID" value="MBC8585331.1"/>
    <property type="molecule type" value="Genomic_DNA"/>
</dbReference>
<comment type="caution">
    <text evidence="1">The sequence shown here is derived from an EMBL/GenBank/DDBJ whole genome shotgun (WGS) entry which is preliminary data.</text>
</comment>
<organism evidence="1 2">
    <name type="scientific">Youxingia wuxianensis</name>
    <dbReference type="NCBI Taxonomy" id="2763678"/>
    <lineage>
        <taxon>Bacteria</taxon>
        <taxon>Bacillati</taxon>
        <taxon>Bacillota</taxon>
        <taxon>Clostridia</taxon>
        <taxon>Eubacteriales</taxon>
        <taxon>Oscillospiraceae</taxon>
        <taxon>Youxingia</taxon>
    </lineage>
</organism>